<dbReference type="OrthoDB" id="441660at2759"/>
<evidence type="ECO:0000259" key="2">
    <source>
        <dbReference type="PROSITE" id="PS50041"/>
    </source>
</evidence>
<dbReference type="PANTHER" id="PTHR22803">
    <property type="entry name" value="MANNOSE, PHOSPHOLIPASE, LECTIN RECEPTOR RELATED"/>
    <property type="match status" value="1"/>
</dbReference>
<dbReference type="InterPro" id="IPR050111">
    <property type="entry name" value="C-type_lectin/snaclec_domain"/>
</dbReference>
<dbReference type="EMBL" id="MRZV01001180">
    <property type="protein sequence ID" value="PIK39962.1"/>
    <property type="molecule type" value="Genomic_DNA"/>
</dbReference>
<sequence length="72" mass="8022">YFWTGFNDIDQEGEWIWSDGAAVTFTLWGGKQPDGGTASNCGTMVTKYPDETGKWDDGNCEAKRAYICETDL</sequence>
<dbReference type="InterPro" id="IPR016186">
    <property type="entry name" value="C-type_lectin-like/link_sf"/>
</dbReference>
<name>A0A2G8JW50_STIJA</name>
<dbReference type="Gene3D" id="3.10.100.10">
    <property type="entry name" value="Mannose-Binding Protein A, subunit A"/>
    <property type="match status" value="1"/>
</dbReference>
<dbReference type="Proteomes" id="UP000230750">
    <property type="component" value="Unassembled WGS sequence"/>
</dbReference>
<proteinExistence type="predicted"/>
<protein>
    <submittedName>
        <fullName evidence="3">Putative macrophage mannose receptor 1-like isoform X1</fullName>
    </submittedName>
</protein>
<dbReference type="InterPro" id="IPR018378">
    <property type="entry name" value="C-type_lectin_CS"/>
</dbReference>
<dbReference type="SUPFAM" id="SSF56436">
    <property type="entry name" value="C-type lectin-like"/>
    <property type="match status" value="1"/>
</dbReference>
<keyword evidence="4" id="KW-1185">Reference proteome</keyword>
<evidence type="ECO:0000313" key="3">
    <source>
        <dbReference type="EMBL" id="PIK39962.1"/>
    </source>
</evidence>
<accession>A0A2G8JW50</accession>
<evidence type="ECO:0000256" key="1">
    <source>
        <dbReference type="ARBA" id="ARBA00023157"/>
    </source>
</evidence>
<dbReference type="PROSITE" id="PS50041">
    <property type="entry name" value="C_TYPE_LECTIN_2"/>
    <property type="match status" value="1"/>
</dbReference>
<dbReference type="AlphaFoldDB" id="A0A2G8JW50"/>
<dbReference type="InterPro" id="IPR001304">
    <property type="entry name" value="C-type_lectin-like"/>
</dbReference>
<keyword evidence="3" id="KW-0675">Receptor</keyword>
<feature type="domain" description="C-type lectin" evidence="2">
    <location>
        <begin position="1"/>
        <end position="69"/>
    </location>
</feature>
<dbReference type="PROSITE" id="PS00615">
    <property type="entry name" value="C_TYPE_LECTIN_1"/>
    <property type="match status" value="1"/>
</dbReference>
<feature type="non-terminal residue" evidence="3">
    <location>
        <position position="1"/>
    </location>
</feature>
<dbReference type="InterPro" id="IPR016187">
    <property type="entry name" value="CTDL_fold"/>
</dbReference>
<organism evidence="3 4">
    <name type="scientific">Stichopus japonicus</name>
    <name type="common">Sea cucumber</name>
    <dbReference type="NCBI Taxonomy" id="307972"/>
    <lineage>
        <taxon>Eukaryota</taxon>
        <taxon>Metazoa</taxon>
        <taxon>Echinodermata</taxon>
        <taxon>Eleutherozoa</taxon>
        <taxon>Echinozoa</taxon>
        <taxon>Holothuroidea</taxon>
        <taxon>Aspidochirotacea</taxon>
        <taxon>Aspidochirotida</taxon>
        <taxon>Stichopodidae</taxon>
        <taxon>Apostichopus</taxon>
    </lineage>
</organism>
<keyword evidence="1" id="KW-1015">Disulfide bond</keyword>
<reference evidence="3 4" key="1">
    <citation type="journal article" date="2017" name="PLoS Biol.">
        <title>The sea cucumber genome provides insights into morphological evolution and visceral regeneration.</title>
        <authorList>
            <person name="Zhang X."/>
            <person name="Sun L."/>
            <person name="Yuan J."/>
            <person name="Sun Y."/>
            <person name="Gao Y."/>
            <person name="Zhang L."/>
            <person name="Li S."/>
            <person name="Dai H."/>
            <person name="Hamel J.F."/>
            <person name="Liu C."/>
            <person name="Yu Y."/>
            <person name="Liu S."/>
            <person name="Lin W."/>
            <person name="Guo K."/>
            <person name="Jin S."/>
            <person name="Xu P."/>
            <person name="Storey K.B."/>
            <person name="Huan P."/>
            <person name="Zhang T."/>
            <person name="Zhou Y."/>
            <person name="Zhang J."/>
            <person name="Lin C."/>
            <person name="Li X."/>
            <person name="Xing L."/>
            <person name="Huo D."/>
            <person name="Sun M."/>
            <person name="Wang L."/>
            <person name="Mercier A."/>
            <person name="Li F."/>
            <person name="Yang H."/>
            <person name="Xiang J."/>
        </authorList>
    </citation>
    <scope>NUCLEOTIDE SEQUENCE [LARGE SCALE GENOMIC DNA]</scope>
    <source>
        <strain evidence="3">Shaxun</strain>
        <tissue evidence="3">Muscle</tissue>
    </source>
</reference>
<dbReference type="CDD" id="cd00037">
    <property type="entry name" value="CLECT"/>
    <property type="match status" value="1"/>
</dbReference>
<gene>
    <name evidence="3" type="ORF">BSL78_23187</name>
</gene>
<dbReference type="Pfam" id="PF00059">
    <property type="entry name" value="Lectin_C"/>
    <property type="match status" value="1"/>
</dbReference>
<comment type="caution">
    <text evidence="3">The sequence shown here is derived from an EMBL/GenBank/DDBJ whole genome shotgun (WGS) entry which is preliminary data.</text>
</comment>
<evidence type="ECO:0000313" key="4">
    <source>
        <dbReference type="Proteomes" id="UP000230750"/>
    </source>
</evidence>